<dbReference type="InterPro" id="IPR043472">
    <property type="entry name" value="Macro_dom-like"/>
</dbReference>
<feature type="domain" description="Microbial-type PARG catalytic" evidence="2">
    <location>
        <begin position="188"/>
        <end position="273"/>
    </location>
</feature>
<accession>A0A3N4KWP4</accession>
<dbReference type="AlphaFoldDB" id="A0A3N4KWP4"/>
<dbReference type="PANTHER" id="PTHR35596">
    <property type="entry name" value="DUF2263 DOMAIN-CONTAINING PROTEIN"/>
    <property type="match status" value="1"/>
</dbReference>
<dbReference type="NCBIfam" id="TIGR02452">
    <property type="entry name" value="TIGR02452 family protein"/>
    <property type="match status" value="1"/>
</dbReference>
<dbReference type="PANTHER" id="PTHR35596:SF1">
    <property type="entry name" value="MICROBIAL-TYPE PARG CATALYTIC DOMAIN-CONTAINING PROTEIN"/>
    <property type="match status" value="1"/>
</dbReference>
<dbReference type="InterPro" id="IPR012664">
    <property type="entry name" value="CHP02452"/>
</dbReference>
<sequence length="412" mass="43905">MPPPPRKPFNESNSERKLIQSKLNFPRAAPRTSPSAASAPSPSSASASASASSSGTSSPHFAARVATPPGQIRGGDRGSDGLYRDLQWVRQDVAQRESARSHRGGGGNSSGDDGWSPGARNTPRRRDVNLAAIAAETVTMIPEILALRPPAPPSLLFTAAAPPPPLDPAACPGFVLPYSDPEGPGAPGTRIRIVDGDTFNVAISLGQLMGDPLPVLVLNLANAYAVGGGWLGGAMAQEEELCFRSTLSVTLTPSFYPLPPVSAIYSPEVTVFRASVRAGHAILPPHDHKRVSVVSVAAQYAPLLTPTNPPRYALDADRILMRDKIRLLLRVAAHQGHTRIVLGALGCGVFLNPSAQVAEIFMEVFLEPEFTGGWWRDVVFAVLDTERLSGRWGKWGDGPYGAFWKNLHDFPV</sequence>
<feature type="region of interest" description="Disordered" evidence="1">
    <location>
        <begin position="1"/>
        <end position="79"/>
    </location>
</feature>
<keyword evidence="4" id="KW-1185">Reference proteome</keyword>
<evidence type="ECO:0000256" key="1">
    <source>
        <dbReference type="SAM" id="MobiDB-lite"/>
    </source>
</evidence>
<name>A0A3N4KWP4_9PEZI</name>
<dbReference type="Gene3D" id="3.40.220.10">
    <property type="entry name" value="Leucine Aminopeptidase, subunit E, domain 1"/>
    <property type="match status" value="1"/>
</dbReference>
<gene>
    <name evidence="3" type="ORF">P167DRAFT_519240</name>
</gene>
<evidence type="ECO:0000313" key="3">
    <source>
        <dbReference type="EMBL" id="RPB14976.1"/>
    </source>
</evidence>
<evidence type="ECO:0000313" key="4">
    <source>
        <dbReference type="Proteomes" id="UP000277580"/>
    </source>
</evidence>
<dbReference type="InParanoid" id="A0A3N4KWP4"/>
<proteinExistence type="predicted"/>
<evidence type="ECO:0000259" key="2">
    <source>
        <dbReference type="Pfam" id="PF10021"/>
    </source>
</evidence>
<dbReference type="SUPFAM" id="SSF52949">
    <property type="entry name" value="Macro domain-like"/>
    <property type="match status" value="1"/>
</dbReference>
<dbReference type="Pfam" id="PF10021">
    <property type="entry name" value="PARG_cat_microb"/>
    <property type="match status" value="1"/>
</dbReference>
<dbReference type="OrthoDB" id="9985428at2759"/>
<organism evidence="3 4">
    <name type="scientific">Morchella conica CCBAS932</name>
    <dbReference type="NCBI Taxonomy" id="1392247"/>
    <lineage>
        <taxon>Eukaryota</taxon>
        <taxon>Fungi</taxon>
        <taxon>Dikarya</taxon>
        <taxon>Ascomycota</taxon>
        <taxon>Pezizomycotina</taxon>
        <taxon>Pezizomycetes</taxon>
        <taxon>Pezizales</taxon>
        <taxon>Morchellaceae</taxon>
        <taxon>Morchella</taxon>
    </lineage>
</organism>
<dbReference type="InterPro" id="IPR019261">
    <property type="entry name" value="PARG_cat_microbial"/>
</dbReference>
<reference evidence="3 4" key="1">
    <citation type="journal article" date="2018" name="Nat. Ecol. Evol.">
        <title>Pezizomycetes genomes reveal the molecular basis of ectomycorrhizal truffle lifestyle.</title>
        <authorList>
            <person name="Murat C."/>
            <person name="Payen T."/>
            <person name="Noel B."/>
            <person name="Kuo A."/>
            <person name="Morin E."/>
            <person name="Chen J."/>
            <person name="Kohler A."/>
            <person name="Krizsan K."/>
            <person name="Balestrini R."/>
            <person name="Da Silva C."/>
            <person name="Montanini B."/>
            <person name="Hainaut M."/>
            <person name="Levati E."/>
            <person name="Barry K.W."/>
            <person name="Belfiori B."/>
            <person name="Cichocki N."/>
            <person name="Clum A."/>
            <person name="Dockter R.B."/>
            <person name="Fauchery L."/>
            <person name="Guy J."/>
            <person name="Iotti M."/>
            <person name="Le Tacon F."/>
            <person name="Lindquist E.A."/>
            <person name="Lipzen A."/>
            <person name="Malagnac F."/>
            <person name="Mello A."/>
            <person name="Molinier V."/>
            <person name="Miyauchi S."/>
            <person name="Poulain J."/>
            <person name="Riccioni C."/>
            <person name="Rubini A."/>
            <person name="Sitrit Y."/>
            <person name="Splivallo R."/>
            <person name="Traeger S."/>
            <person name="Wang M."/>
            <person name="Zifcakova L."/>
            <person name="Wipf D."/>
            <person name="Zambonelli A."/>
            <person name="Paolocci F."/>
            <person name="Nowrousian M."/>
            <person name="Ottonello S."/>
            <person name="Baldrian P."/>
            <person name="Spatafora J.W."/>
            <person name="Henrissat B."/>
            <person name="Nagy L.G."/>
            <person name="Aury J.M."/>
            <person name="Wincker P."/>
            <person name="Grigoriev I.V."/>
            <person name="Bonfante P."/>
            <person name="Martin F.M."/>
        </authorList>
    </citation>
    <scope>NUCLEOTIDE SEQUENCE [LARGE SCALE GENOMIC DNA]</scope>
    <source>
        <strain evidence="3 4">CCBAS932</strain>
    </source>
</reference>
<dbReference type="EMBL" id="ML119115">
    <property type="protein sequence ID" value="RPB14976.1"/>
    <property type="molecule type" value="Genomic_DNA"/>
</dbReference>
<dbReference type="Proteomes" id="UP000277580">
    <property type="component" value="Unassembled WGS sequence"/>
</dbReference>
<protein>
    <recommendedName>
        <fullName evidence="2">Microbial-type PARG catalytic domain-containing protein</fullName>
    </recommendedName>
</protein>
<feature type="region of interest" description="Disordered" evidence="1">
    <location>
        <begin position="93"/>
        <end position="124"/>
    </location>
</feature>
<feature type="compositionally biased region" description="Low complexity" evidence="1">
    <location>
        <begin position="26"/>
        <end position="59"/>
    </location>
</feature>